<proteinExistence type="predicted"/>
<accession>A0A076YK79</accession>
<dbReference type="RefSeq" id="YP_009125208.1">
    <property type="nucleotide sequence ID" value="NC_026595.1"/>
</dbReference>
<dbReference type="KEGG" id="vg:23679910"/>
<sequence length="81" mass="8968">MPRKEPRTWTVSESSCSNCSDHSPTGSPNRIADRITENLPDLSDLDDQIVAKLPDLSNLPEQVINIIGRLPRFPFLLGGKP</sequence>
<evidence type="ECO:0000313" key="3">
    <source>
        <dbReference type="Proteomes" id="UP000202249"/>
    </source>
</evidence>
<organism evidence="2 3">
    <name type="scientific">Mycobacterium phage Hades</name>
    <dbReference type="NCBI Taxonomy" id="1527511"/>
    <lineage>
        <taxon>Viruses</taxon>
        <taxon>Duplodnaviria</taxon>
        <taxon>Heunggongvirae</taxon>
        <taxon>Uroviricota</taxon>
        <taxon>Caudoviricetes</taxon>
        <taxon>Gracegardnervirinae</taxon>
        <taxon>Cheoctovirus</taxon>
        <taxon>Cheoctovirus hades</taxon>
    </lineage>
</organism>
<dbReference type="OrthoDB" id="25070at10239"/>
<name>A0A076YK79_9CAUD</name>
<evidence type="ECO:0000256" key="1">
    <source>
        <dbReference type="SAM" id="MobiDB-lite"/>
    </source>
</evidence>
<dbReference type="GeneID" id="23679910"/>
<gene>
    <name evidence="2" type="primary">29</name>
    <name evidence="2" type="ORF">PBI_HADES_29</name>
</gene>
<protein>
    <submittedName>
        <fullName evidence="2">Uncharacterized protein</fullName>
    </submittedName>
</protein>
<dbReference type="Proteomes" id="UP000202249">
    <property type="component" value="Segment"/>
</dbReference>
<keyword evidence="3" id="KW-1185">Reference proteome</keyword>
<evidence type="ECO:0000313" key="2">
    <source>
        <dbReference type="EMBL" id="AIK69136.1"/>
    </source>
</evidence>
<feature type="region of interest" description="Disordered" evidence="1">
    <location>
        <begin position="1"/>
        <end position="32"/>
    </location>
</feature>
<reference evidence="2 3" key="1">
    <citation type="submission" date="2014-07" db="EMBL/GenBank/DDBJ databases">
        <authorList>
            <person name="Trisler C."/>
            <person name="Antis N."/>
            <person name="Arceneaux J."/>
            <person name="Baudin R."/>
            <person name="Beutner R."/>
            <person name="Borque M."/>
            <person name="Crawford L."/>
            <person name="Fontenot A."/>
            <person name="Gillikin B."/>
            <person name="Hayes M."/>
            <person name="Jackson S."/>
            <person name="Johnston R."/>
            <person name="Kurz M."/>
            <person name="Mouawad M."/>
            <person name="Reed A."/>
            <person name="Rizzo E."/>
            <person name="Schilling C."/>
            <person name="Streeter Z."/>
            <person name="Vu J."/>
            <person name="Wilson T."/>
            <person name="Harmson J."/>
            <person name="Bhuiyan S."/>
            <person name="Scott A."/>
            <person name="Miller B."/>
            <person name="Jones J.D."/>
            <person name="Gissendanner C.R."/>
            <person name="Wiedemeier A.M."/>
            <person name="Findley A.M."/>
            <person name="Buck G.A."/>
            <person name="Campbell R."/>
            <person name="Carvalho M.R."/>
            <person name="Duckworth R.A."/>
            <person name="Dunn T."/>
            <person name="Halpern C."/>
            <person name="Johnson A."/>
            <person name="Kiflezghi M.G."/>
            <person name="Lee V."/>
            <person name="Loviza R.A."/>
            <person name="Serrano M.G."/>
            <person name="Shah Z.V."/>
            <person name="Sharma K."/>
            <person name="Voegtly L.J."/>
            <person name="Walstead R."/>
            <person name="Wang Y.P."/>
            <person name="Bradley K.W."/>
            <person name="Barker L.P."/>
            <person name="Asai D.J."/>
            <person name="Bowman C.A."/>
            <person name="Russell D.A."/>
            <person name="Pope W.H."/>
            <person name="Jacobs-Sera D."/>
            <person name="Hendrix R.W."/>
            <person name="Hatfull G.F."/>
        </authorList>
    </citation>
    <scope>NUCLEOTIDE SEQUENCE [LARGE SCALE GENOMIC DNA]</scope>
</reference>
<dbReference type="EMBL" id="KM101122">
    <property type="protein sequence ID" value="AIK69136.1"/>
    <property type="molecule type" value="Genomic_DNA"/>
</dbReference>
<feature type="compositionally biased region" description="Low complexity" evidence="1">
    <location>
        <begin position="12"/>
        <end position="23"/>
    </location>
</feature>